<sequence>MVAELLRLKGRLLRNGFRRPRARIVGSAVLLLVALVGIAALYVVAGRVTALDGDIVGRVVTVVGAEVTLGALLIPAMFSRSQLIEPRAFLGYRFHSGTVAATILLLTLVGPALLLIPVVLLPVVAWRGFPGMSSIALAAAPLLLIQSLLLVRVGVAVGAWLAPHRGLRSWMRLFGILVLLGGLLTLAGLVLPRAVLLAPERSLAVISPFVRFLNSIHLGAIADSLAGSPVASLWGAPQLAYTGTGRPDTAVLIGAASILVLALLWWAIVAGSLRPTRRLRLDRAARVPGWFRRMPATPAGAVAARSFIYWIRDPRYRAVFGVLPVLPALTVLAFYIGGVPESIGAFVPLALVVLVLAWSTIHNDVAYDSTAIWAHLAAQTRGIHDRLGRIWPVLAAGAVLIAIGTPITVWAQGDPASLPAVLGINIALLLGGLGVGSALSSRYPYPAPRPGEGAFSYPQASGSTGGGVQGASFVLTILVAAPPIAATTLWLMGYPGPLTWIALGSGVVVGLLVLVLGVRSGASAFDRRGPELLAFTMQN</sequence>
<organism evidence="2 3">
    <name type="scientific">Lysinimonas soli</name>
    <dbReference type="NCBI Taxonomy" id="1074233"/>
    <lineage>
        <taxon>Bacteria</taxon>
        <taxon>Bacillati</taxon>
        <taxon>Actinomycetota</taxon>
        <taxon>Actinomycetes</taxon>
        <taxon>Micrococcales</taxon>
        <taxon>Microbacteriaceae</taxon>
        <taxon>Lysinimonas</taxon>
    </lineage>
</organism>
<dbReference type="Proteomes" id="UP001596039">
    <property type="component" value="Unassembled WGS sequence"/>
</dbReference>
<feature type="transmembrane region" description="Helical" evidence="1">
    <location>
        <begin position="99"/>
        <end position="123"/>
    </location>
</feature>
<keyword evidence="1" id="KW-0472">Membrane</keyword>
<feature type="transmembrane region" description="Helical" evidence="1">
    <location>
        <begin position="250"/>
        <end position="273"/>
    </location>
</feature>
<accession>A0ABW0NN99</accession>
<feature type="transmembrane region" description="Helical" evidence="1">
    <location>
        <begin position="417"/>
        <end position="439"/>
    </location>
</feature>
<reference evidence="3" key="1">
    <citation type="journal article" date="2019" name="Int. J. Syst. Evol. Microbiol.">
        <title>The Global Catalogue of Microorganisms (GCM) 10K type strain sequencing project: providing services to taxonomists for standard genome sequencing and annotation.</title>
        <authorList>
            <consortium name="The Broad Institute Genomics Platform"/>
            <consortium name="The Broad Institute Genome Sequencing Center for Infectious Disease"/>
            <person name="Wu L."/>
            <person name="Ma J."/>
        </authorList>
    </citation>
    <scope>NUCLEOTIDE SEQUENCE [LARGE SCALE GENOMIC DNA]</scope>
    <source>
        <strain evidence="3">CGMCC 4.6997</strain>
    </source>
</reference>
<proteinExistence type="predicted"/>
<feature type="transmembrane region" description="Helical" evidence="1">
    <location>
        <begin position="21"/>
        <end position="43"/>
    </location>
</feature>
<evidence type="ECO:0000313" key="3">
    <source>
        <dbReference type="Proteomes" id="UP001596039"/>
    </source>
</evidence>
<name>A0ABW0NN99_9MICO</name>
<feature type="transmembrane region" description="Helical" evidence="1">
    <location>
        <begin position="390"/>
        <end position="411"/>
    </location>
</feature>
<gene>
    <name evidence="2" type="ORF">ACFPJ4_02335</name>
</gene>
<keyword evidence="1" id="KW-0812">Transmembrane</keyword>
<keyword evidence="3" id="KW-1185">Reference proteome</keyword>
<feature type="transmembrane region" description="Helical" evidence="1">
    <location>
        <begin position="473"/>
        <end position="492"/>
    </location>
</feature>
<feature type="transmembrane region" description="Helical" evidence="1">
    <location>
        <begin position="343"/>
        <end position="361"/>
    </location>
</feature>
<keyword evidence="1" id="KW-1133">Transmembrane helix</keyword>
<feature type="transmembrane region" description="Helical" evidence="1">
    <location>
        <begin position="135"/>
        <end position="161"/>
    </location>
</feature>
<feature type="transmembrane region" description="Helical" evidence="1">
    <location>
        <begin position="173"/>
        <end position="191"/>
    </location>
</feature>
<evidence type="ECO:0008006" key="4">
    <source>
        <dbReference type="Google" id="ProtNLM"/>
    </source>
</evidence>
<dbReference type="EMBL" id="JBHSMG010000001">
    <property type="protein sequence ID" value="MFC5501073.1"/>
    <property type="molecule type" value="Genomic_DNA"/>
</dbReference>
<evidence type="ECO:0000256" key="1">
    <source>
        <dbReference type="SAM" id="Phobius"/>
    </source>
</evidence>
<feature type="transmembrane region" description="Helical" evidence="1">
    <location>
        <begin position="55"/>
        <end position="78"/>
    </location>
</feature>
<protein>
    <recommendedName>
        <fullName evidence="4">ABC-2 type transport system permease protein</fullName>
    </recommendedName>
</protein>
<dbReference type="RefSeq" id="WP_386738678.1">
    <property type="nucleotide sequence ID" value="NZ_JBHSMG010000001.1"/>
</dbReference>
<evidence type="ECO:0000313" key="2">
    <source>
        <dbReference type="EMBL" id="MFC5501073.1"/>
    </source>
</evidence>
<feature type="transmembrane region" description="Helical" evidence="1">
    <location>
        <begin position="318"/>
        <end position="337"/>
    </location>
</feature>
<comment type="caution">
    <text evidence="2">The sequence shown here is derived from an EMBL/GenBank/DDBJ whole genome shotgun (WGS) entry which is preliminary data.</text>
</comment>
<feature type="transmembrane region" description="Helical" evidence="1">
    <location>
        <begin position="498"/>
        <end position="518"/>
    </location>
</feature>